<evidence type="ECO:0000256" key="2">
    <source>
        <dbReference type="SAM" id="MobiDB-lite"/>
    </source>
</evidence>
<name>A0A6A6U698_9PEZI</name>
<evidence type="ECO:0000313" key="4">
    <source>
        <dbReference type="Proteomes" id="UP000799302"/>
    </source>
</evidence>
<evidence type="ECO:0008006" key="5">
    <source>
        <dbReference type="Google" id="ProtNLM"/>
    </source>
</evidence>
<gene>
    <name evidence="3" type="ORF">BT63DRAFT_313354</name>
</gene>
<dbReference type="Proteomes" id="UP000799302">
    <property type="component" value="Unassembled WGS sequence"/>
</dbReference>
<protein>
    <recommendedName>
        <fullName evidence="5">RRM domain-containing protein</fullName>
    </recommendedName>
</protein>
<keyword evidence="4" id="KW-1185">Reference proteome</keyword>
<dbReference type="InterPro" id="IPR035979">
    <property type="entry name" value="RBD_domain_sf"/>
</dbReference>
<accession>A0A6A6U698</accession>
<dbReference type="GO" id="GO:0003676">
    <property type="term" value="F:nucleic acid binding"/>
    <property type="evidence" value="ECO:0007669"/>
    <property type="project" value="InterPro"/>
</dbReference>
<proteinExistence type="predicted"/>
<sequence length="429" mass="47324">MMGKTGGPSSGATRLSRSSLIWLVYAYNKADSLIPTHRTFLPYHLGNLAPPLSLPQLFYSDSHSPKSSVFHQLLLGIVRTFTMADPHKIMPLSQDHPDHGKYLEAKLSHRLIFVSHIPGHVNGVKEVLEDAFHKRGLQQLVFYWHPDQRDTSCHVALPSAQKASDAMVNMDRLKLFGTRITVGIVDPDRPKKRGFGELGDSQSHGRLSLEQSQHVPVRFELNPPHASTTTSPGAAYPASTPSKKPRLAFNNTHILIAANKALSGFSSNPTPQHATPKSPPSALLPEAKTPTVLMSTALVVKDSPVAVEMSSSTTLATNEAASASATAEVESQRLKEQLEKAEEEVFELEMKVKMYHKGLKHAPTLESLADKFENTKKNWRLKQKEVKLWKEMYTDSLNRNAIAEESPIPSPVSDCTPLPTHVSFASFDN</sequence>
<keyword evidence="1" id="KW-0175">Coiled coil</keyword>
<feature type="coiled-coil region" evidence="1">
    <location>
        <begin position="324"/>
        <end position="351"/>
    </location>
</feature>
<evidence type="ECO:0000256" key="1">
    <source>
        <dbReference type="SAM" id="Coils"/>
    </source>
</evidence>
<feature type="compositionally biased region" description="Polar residues" evidence="2">
    <location>
        <begin position="200"/>
        <end position="214"/>
    </location>
</feature>
<dbReference type="AlphaFoldDB" id="A0A6A6U698"/>
<feature type="compositionally biased region" description="Polar residues" evidence="2">
    <location>
        <begin position="264"/>
        <end position="275"/>
    </location>
</feature>
<evidence type="ECO:0000313" key="3">
    <source>
        <dbReference type="EMBL" id="KAF2666628.1"/>
    </source>
</evidence>
<organism evidence="3 4">
    <name type="scientific">Microthyrium microscopicum</name>
    <dbReference type="NCBI Taxonomy" id="703497"/>
    <lineage>
        <taxon>Eukaryota</taxon>
        <taxon>Fungi</taxon>
        <taxon>Dikarya</taxon>
        <taxon>Ascomycota</taxon>
        <taxon>Pezizomycotina</taxon>
        <taxon>Dothideomycetes</taxon>
        <taxon>Dothideomycetes incertae sedis</taxon>
        <taxon>Microthyriales</taxon>
        <taxon>Microthyriaceae</taxon>
        <taxon>Microthyrium</taxon>
    </lineage>
</organism>
<dbReference type="EMBL" id="MU004238">
    <property type="protein sequence ID" value="KAF2666628.1"/>
    <property type="molecule type" value="Genomic_DNA"/>
</dbReference>
<dbReference type="SUPFAM" id="SSF54928">
    <property type="entry name" value="RNA-binding domain, RBD"/>
    <property type="match status" value="1"/>
</dbReference>
<feature type="region of interest" description="Disordered" evidence="2">
    <location>
        <begin position="263"/>
        <end position="282"/>
    </location>
</feature>
<feature type="region of interest" description="Disordered" evidence="2">
    <location>
        <begin position="188"/>
        <end position="244"/>
    </location>
</feature>
<reference evidence="3" key="1">
    <citation type="journal article" date="2020" name="Stud. Mycol.">
        <title>101 Dothideomycetes genomes: a test case for predicting lifestyles and emergence of pathogens.</title>
        <authorList>
            <person name="Haridas S."/>
            <person name="Albert R."/>
            <person name="Binder M."/>
            <person name="Bloem J."/>
            <person name="Labutti K."/>
            <person name="Salamov A."/>
            <person name="Andreopoulos B."/>
            <person name="Baker S."/>
            <person name="Barry K."/>
            <person name="Bills G."/>
            <person name="Bluhm B."/>
            <person name="Cannon C."/>
            <person name="Castanera R."/>
            <person name="Culley D."/>
            <person name="Daum C."/>
            <person name="Ezra D."/>
            <person name="Gonzalez J."/>
            <person name="Henrissat B."/>
            <person name="Kuo A."/>
            <person name="Liang C."/>
            <person name="Lipzen A."/>
            <person name="Lutzoni F."/>
            <person name="Magnuson J."/>
            <person name="Mondo S."/>
            <person name="Nolan M."/>
            <person name="Ohm R."/>
            <person name="Pangilinan J."/>
            <person name="Park H.-J."/>
            <person name="Ramirez L."/>
            <person name="Alfaro M."/>
            <person name="Sun H."/>
            <person name="Tritt A."/>
            <person name="Yoshinaga Y."/>
            <person name="Zwiers L.-H."/>
            <person name="Turgeon B."/>
            <person name="Goodwin S."/>
            <person name="Spatafora J."/>
            <person name="Crous P."/>
            <person name="Grigoriev I."/>
        </authorList>
    </citation>
    <scope>NUCLEOTIDE SEQUENCE</scope>
    <source>
        <strain evidence="3">CBS 115976</strain>
    </source>
</reference>